<dbReference type="GO" id="GO:0005829">
    <property type="term" value="C:cytosol"/>
    <property type="evidence" value="ECO:0007669"/>
    <property type="project" value="TreeGrafter"/>
</dbReference>
<dbReference type="EC" id="2.7.1.49" evidence="2"/>
<comment type="caution">
    <text evidence="4">The sequence shown here is derived from an EMBL/GenBank/DDBJ whole genome shotgun (WGS) entry which is preliminary data.</text>
</comment>
<dbReference type="PANTHER" id="PTHR20858">
    <property type="entry name" value="PHOSPHOMETHYLPYRIMIDINE KINASE"/>
    <property type="match status" value="1"/>
</dbReference>
<dbReference type="PANTHER" id="PTHR20858:SF17">
    <property type="entry name" value="HYDROXYMETHYLPYRIMIDINE_PHOSPHOMETHYLPYRIMIDINE KINASE THI20-RELATED"/>
    <property type="match status" value="1"/>
</dbReference>
<dbReference type="InterPro" id="IPR029056">
    <property type="entry name" value="Ribokinase-like"/>
</dbReference>
<dbReference type="SUPFAM" id="SSF53613">
    <property type="entry name" value="Ribokinase-like"/>
    <property type="match status" value="1"/>
</dbReference>
<protein>
    <recommendedName>
        <fullName evidence="2">hydroxymethylpyrimidine kinase</fullName>
        <ecNumber evidence="2">2.7.1.49</ecNumber>
    </recommendedName>
</protein>
<dbReference type="GO" id="GO:0008972">
    <property type="term" value="F:phosphomethylpyrimidine kinase activity"/>
    <property type="evidence" value="ECO:0007669"/>
    <property type="project" value="InterPro"/>
</dbReference>
<organism evidence="4 5">
    <name type="scientific">Hallerella succinigenes</name>
    <dbReference type="NCBI Taxonomy" id="1896222"/>
    <lineage>
        <taxon>Bacteria</taxon>
        <taxon>Pseudomonadati</taxon>
        <taxon>Fibrobacterota</taxon>
        <taxon>Fibrobacteria</taxon>
        <taxon>Fibrobacterales</taxon>
        <taxon>Fibrobacteraceae</taxon>
        <taxon>Hallerella</taxon>
    </lineage>
</organism>
<proteinExistence type="predicted"/>
<dbReference type="CDD" id="cd01169">
    <property type="entry name" value="HMPP_kinase"/>
    <property type="match status" value="1"/>
</dbReference>
<keyword evidence="4" id="KW-0808">Transferase</keyword>
<name>A0A2M9A8W5_9BACT</name>
<evidence type="ECO:0000313" key="4">
    <source>
        <dbReference type="EMBL" id="PJJ42159.1"/>
    </source>
</evidence>
<reference evidence="4 5" key="1">
    <citation type="submission" date="2017-11" db="EMBL/GenBank/DDBJ databases">
        <title>Animal gut microbial communities from fecal samples from Wisconsin, USA.</title>
        <authorList>
            <person name="Neumann A."/>
        </authorList>
    </citation>
    <scope>NUCLEOTIDE SEQUENCE [LARGE SCALE GENOMIC DNA]</scope>
    <source>
        <strain evidence="4 5">UWS3</strain>
    </source>
</reference>
<accession>A0A2M9A8W5</accession>
<dbReference type="InterPro" id="IPR013749">
    <property type="entry name" value="PM/HMP-P_kinase-1"/>
</dbReference>
<feature type="domain" description="Pyridoxamine kinase/Phosphomethylpyrimidine kinase" evidence="3">
    <location>
        <begin position="14"/>
        <end position="238"/>
    </location>
</feature>
<keyword evidence="5" id="KW-1185">Reference proteome</keyword>
<dbReference type="GO" id="GO:0009228">
    <property type="term" value="P:thiamine biosynthetic process"/>
    <property type="evidence" value="ECO:0007669"/>
    <property type="project" value="InterPro"/>
</dbReference>
<dbReference type="Pfam" id="PF08543">
    <property type="entry name" value="Phos_pyr_kin"/>
    <property type="match status" value="1"/>
</dbReference>
<keyword evidence="4" id="KW-0418">Kinase</keyword>
<evidence type="ECO:0000256" key="1">
    <source>
        <dbReference type="ARBA" id="ARBA00004948"/>
    </source>
</evidence>
<comment type="pathway">
    <text evidence="1">Cofactor biosynthesis; thiamine diphosphate biosynthesis.</text>
</comment>
<dbReference type="AlphaFoldDB" id="A0A2M9A8W5"/>
<evidence type="ECO:0000313" key="5">
    <source>
        <dbReference type="Proteomes" id="UP000231134"/>
    </source>
</evidence>
<dbReference type="Proteomes" id="UP000231134">
    <property type="component" value="Unassembled WGS sequence"/>
</dbReference>
<sequence length="248" mass="27423">MSKMTYAMTIAGFDGSGGAGILADIKTMRDFGVYGCSVCTALTVQNELSFADPGFLPWERIRVQLDKLREVREYKFIKIGLVQDAEMLQKIVEWIRQNNSDAFVIWDPIMGATTGFRFFADDDADRFFPVFSQIDLITPNQYEYAYLGLGVADSRKELLVGKKTSILLKGGHAEGEDSTDTLWHEGKIFKFTSKRFVGVDKHGSGCTLSSAILANVALGKSLPESCQAAKLYIEKFLAGGEGRVGWVD</sequence>
<dbReference type="RefSeq" id="WP_241899536.1">
    <property type="nucleotide sequence ID" value="NZ_JAQXKX010000024.1"/>
</dbReference>
<gene>
    <name evidence="4" type="ORF">BGX16_2177</name>
</gene>
<dbReference type="GO" id="GO:0008902">
    <property type="term" value="F:hydroxymethylpyrimidine kinase activity"/>
    <property type="evidence" value="ECO:0007669"/>
    <property type="project" value="UniProtKB-EC"/>
</dbReference>
<dbReference type="EMBL" id="PGEX01000001">
    <property type="protein sequence ID" value="PJJ42159.1"/>
    <property type="molecule type" value="Genomic_DNA"/>
</dbReference>
<evidence type="ECO:0000259" key="3">
    <source>
        <dbReference type="Pfam" id="PF08543"/>
    </source>
</evidence>
<evidence type="ECO:0000256" key="2">
    <source>
        <dbReference type="ARBA" id="ARBA00012135"/>
    </source>
</evidence>
<dbReference type="Gene3D" id="3.40.1190.20">
    <property type="match status" value="1"/>
</dbReference>
<dbReference type="InterPro" id="IPR004399">
    <property type="entry name" value="HMP/HMP-P_kinase_dom"/>
</dbReference>